<feature type="compositionally biased region" description="Polar residues" evidence="1">
    <location>
        <begin position="122"/>
        <end position="140"/>
    </location>
</feature>
<evidence type="ECO:0000256" key="1">
    <source>
        <dbReference type="SAM" id="MobiDB-lite"/>
    </source>
</evidence>
<accession>A0A5B7FVR5</accession>
<sequence length="247" mass="28878">MTHIKQAPTKMILTNPHHMKMTRTSQPHTMVARTSLIHTRMIHTRMNHTKMTRIRMNPTKMIHTSEDLMNMIHTSKVLTKMIHINMTPITMTLTSPDHTKMTHTNMAPTKMTHSNVAHTKMTQSTKKTTANMSQSSTPQGLNRRKFPVNMNLCTSQDHTILSLMTINHSISQTHTAVNTTHCIFPFTRMRGEHLLKLIFRRDKGTGRYLLYFFSFYYFFNKCYKKIGDVYSILTFEFGLKKIYLLIR</sequence>
<evidence type="ECO:0000313" key="2">
    <source>
        <dbReference type="EMBL" id="MPC50652.1"/>
    </source>
</evidence>
<comment type="caution">
    <text evidence="2">The sequence shown here is derived from an EMBL/GenBank/DDBJ whole genome shotgun (WGS) entry which is preliminary data.</text>
</comment>
<gene>
    <name evidence="2" type="ORF">E2C01_044481</name>
</gene>
<dbReference type="AlphaFoldDB" id="A0A5B7FVR5"/>
<dbReference type="Proteomes" id="UP000324222">
    <property type="component" value="Unassembled WGS sequence"/>
</dbReference>
<evidence type="ECO:0000313" key="3">
    <source>
        <dbReference type="Proteomes" id="UP000324222"/>
    </source>
</evidence>
<feature type="region of interest" description="Disordered" evidence="1">
    <location>
        <begin position="122"/>
        <end position="141"/>
    </location>
</feature>
<proteinExistence type="predicted"/>
<keyword evidence="3" id="KW-1185">Reference proteome</keyword>
<reference evidence="2 3" key="1">
    <citation type="submission" date="2019-05" db="EMBL/GenBank/DDBJ databases">
        <title>Another draft genome of Portunus trituberculatus and its Hox gene families provides insights of decapod evolution.</title>
        <authorList>
            <person name="Jeong J.-H."/>
            <person name="Song I."/>
            <person name="Kim S."/>
            <person name="Choi T."/>
            <person name="Kim D."/>
            <person name="Ryu S."/>
            <person name="Kim W."/>
        </authorList>
    </citation>
    <scope>NUCLEOTIDE SEQUENCE [LARGE SCALE GENOMIC DNA]</scope>
    <source>
        <tissue evidence="2">Muscle</tissue>
    </source>
</reference>
<organism evidence="2 3">
    <name type="scientific">Portunus trituberculatus</name>
    <name type="common">Swimming crab</name>
    <name type="synonym">Neptunus trituberculatus</name>
    <dbReference type="NCBI Taxonomy" id="210409"/>
    <lineage>
        <taxon>Eukaryota</taxon>
        <taxon>Metazoa</taxon>
        <taxon>Ecdysozoa</taxon>
        <taxon>Arthropoda</taxon>
        <taxon>Crustacea</taxon>
        <taxon>Multicrustacea</taxon>
        <taxon>Malacostraca</taxon>
        <taxon>Eumalacostraca</taxon>
        <taxon>Eucarida</taxon>
        <taxon>Decapoda</taxon>
        <taxon>Pleocyemata</taxon>
        <taxon>Brachyura</taxon>
        <taxon>Eubrachyura</taxon>
        <taxon>Portunoidea</taxon>
        <taxon>Portunidae</taxon>
        <taxon>Portuninae</taxon>
        <taxon>Portunus</taxon>
    </lineage>
</organism>
<protein>
    <submittedName>
        <fullName evidence="2">Uncharacterized protein</fullName>
    </submittedName>
</protein>
<name>A0A5B7FVR5_PORTR</name>
<dbReference type="EMBL" id="VSRR010009642">
    <property type="protein sequence ID" value="MPC50652.1"/>
    <property type="molecule type" value="Genomic_DNA"/>
</dbReference>